<organism evidence="2 4">
    <name type="scientific">Collybiopsis confluens</name>
    <dbReference type="NCBI Taxonomy" id="2823264"/>
    <lineage>
        <taxon>Eukaryota</taxon>
        <taxon>Fungi</taxon>
        <taxon>Dikarya</taxon>
        <taxon>Basidiomycota</taxon>
        <taxon>Agaricomycotina</taxon>
        <taxon>Agaricomycetes</taxon>
        <taxon>Agaricomycetidae</taxon>
        <taxon>Agaricales</taxon>
        <taxon>Marasmiineae</taxon>
        <taxon>Omphalotaceae</taxon>
        <taxon>Collybiopsis</taxon>
    </lineage>
</organism>
<dbReference type="OrthoDB" id="3342934at2759"/>
<dbReference type="EMBL" id="JAACJN010000352">
    <property type="protein sequence ID" value="KAF5346435.1"/>
    <property type="molecule type" value="Genomic_DNA"/>
</dbReference>
<evidence type="ECO:0000313" key="2">
    <source>
        <dbReference type="EMBL" id="KAF5346435.1"/>
    </source>
</evidence>
<evidence type="ECO:0000313" key="3">
    <source>
        <dbReference type="EMBL" id="KAF5365545.1"/>
    </source>
</evidence>
<comment type="caution">
    <text evidence="2">The sequence shown here is derived from an EMBL/GenBank/DDBJ whole genome shotgun (WGS) entry which is preliminary data.</text>
</comment>
<evidence type="ECO:0000256" key="1">
    <source>
        <dbReference type="SAM" id="SignalP"/>
    </source>
</evidence>
<dbReference type="Proteomes" id="UP000518752">
    <property type="component" value="Unassembled WGS sequence"/>
</dbReference>
<sequence length="170" mass="17594">MIKTIISVFALFAVTVAAQEHHTVNLVNRCGQGQAVFEVAGGQQFTGATNTVNGPIRGGLAWIKGAFGCGNADGLNCGDVEFTLINPGTDNGNTQNAINYSLQQNAGQTHTFKYKMAFTANGCNLSPNNPGPCTGPTQNVCPGAFVGTDPADGIVYQCTASNVGLTITFC</sequence>
<reference evidence="2 4" key="1">
    <citation type="journal article" date="2020" name="ISME J.">
        <title>Uncovering the hidden diversity of litter-decomposition mechanisms in mushroom-forming fungi.</title>
        <authorList>
            <person name="Floudas D."/>
            <person name="Bentzer J."/>
            <person name="Ahren D."/>
            <person name="Johansson T."/>
            <person name="Persson P."/>
            <person name="Tunlid A."/>
        </authorList>
    </citation>
    <scope>NUCLEOTIDE SEQUENCE [LARGE SCALE GENOMIC DNA]</scope>
    <source>
        <strain evidence="2 4">CBS 406.79</strain>
    </source>
</reference>
<name>A0A8H5FR13_9AGAR</name>
<dbReference type="EMBL" id="JAACJN010000165">
    <property type="protein sequence ID" value="KAF5365545.1"/>
    <property type="molecule type" value="Genomic_DNA"/>
</dbReference>
<keyword evidence="1" id="KW-0732">Signal</keyword>
<gene>
    <name evidence="3" type="ORF">D9757_010917</name>
    <name evidence="2" type="ORF">D9757_014711</name>
</gene>
<feature type="signal peptide" evidence="1">
    <location>
        <begin position="1"/>
        <end position="18"/>
    </location>
</feature>
<evidence type="ECO:0000313" key="4">
    <source>
        <dbReference type="Proteomes" id="UP000518752"/>
    </source>
</evidence>
<protein>
    <submittedName>
        <fullName evidence="2">Uncharacterized protein</fullName>
    </submittedName>
</protein>
<accession>A0A8H5FR13</accession>
<keyword evidence="4" id="KW-1185">Reference proteome</keyword>
<feature type="chain" id="PRO_5036266486" evidence="1">
    <location>
        <begin position="19"/>
        <end position="170"/>
    </location>
</feature>
<proteinExistence type="predicted"/>
<dbReference type="AlphaFoldDB" id="A0A8H5FR13"/>